<gene>
    <name evidence="13" type="ORF">ECE50_015705</name>
</gene>
<comment type="caution">
    <text evidence="13">The sequence shown here is derived from an EMBL/GenBank/DDBJ whole genome shotgun (WGS) entry which is preliminary data.</text>
</comment>
<keyword evidence="9" id="KW-0998">Cell outer membrane</keyword>
<evidence type="ECO:0000256" key="3">
    <source>
        <dbReference type="ARBA" id="ARBA00022452"/>
    </source>
</evidence>
<evidence type="ECO:0000313" key="13">
    <source>
        <dbReference type="EMBL" id="NSL88285.1"/>
    </source>
</evidence>
<keyword evidence="8 13" id="KW-0675">Receptor</keyword>
<dbReference type="Gene3D" id="2.170.130.10">
    <property type="entry name" value="TonB-dependent receptor, plug domain"/>
    <property type="match status" value="1"/>
</dbReference>
<dbReference type="EMBL" id="RIAR02000001">
    <property type="protein sequence ID" value="NSL88285.1"/>
    <property type="molecule type" value="Genomic_DNA"/>
</dbReference>
<accession>A0A3S1B4I6</accession>
<dbReference type="SUPFAM" id="SSF56935">
    <property type="entry name" value="Porins"/>
    <property type="match status" value="1"/>
</dbReference>
<dbReference type="InterPro" id="IPR008969">
    <property type="entry name" value="CarboxyPept-like_regulatory"/>
</dbReference>
<dbReference type="Proteomes" id="UP000281028">
    <property type="component" value="Unassembled WGS sequence"/>
</dbReference>
<dbReference type="GO" id="GO:0044718">
    <property type="term" value="P:siderophore transmembrane transport"/>
    <property type="evidence" value="ECO:0007669"/>
    <property type="project" value="TreeGrafter"/>
</dbReference>
<reference evidence="13" key="1">
    <citation type="submission" date="2020-05" db="EMBL/GenBank/DDBJ databases">
        <title>Chitinophaga laudate sp. nov., isolated from a tropical peat swamp.</title>
        <authorList>
            <person name="Goh C.B.S."/>
            <person name="Lee M.S."/>
            <person name="Parimannan S."/>
            <person name="Pasbakhsh P."/>
            <person name="Yule C.M."/>
            <person name="Rajandas H."/>
            <person name="Loke S."/>
            <person name="Croft L."/>
            <person name="Tan J.B.L."/>
        </authorList>
    </citation>
    <scope>NUCLEOTIDE SEQUENCE</scope>
    <source>
        <strain evidence="13">Mgbs1</strain>
    </source>
</reference>
<dbReference type="Pfam" id="PF13715">
    <property type="entry name" value="CarbopepD_reg_2"/>
    <property type="match status" value="1"/>
</dbReference>
<comment type="subcellular location">
    <subcellularLocation>
        <location evidence="1">Cell outer membrane</location>
        <topology evidence="1">Multi-pass membrane protein</topology>
    </subcellularLocation>
</comment>
<dbReference type="Pfam" id="PF07715">
    <property type="entry name" value="Plug"/>
    <property type="match status" value="1"/>
</dbReference>
<evidence type="ECO:0000259" key="12">
    <source>
        <dbReference type="Pfam" id="PF07715"/>
    </source>
</evidence>
<evidence type="ECO:0000256" key="7">
    <source>
        <dbReference type="ARBA" id="ARBA00023136"/>
    </source>
</evidence>
<dbReference type="InterPro" id="IPR000531">
    <property type="entry name" value="Beta-barrel_TonB"/>
</dbReference>
<evidence type="ECO:0000256" key="5">
    <source>
        <dbReference type="ARBA" id="ARBA00022729"/>
    </source>
</evidence>
<dbReference type="InterPro" id="IPR039426">
    <property type="entry name" value="TonB-dep_rcpt-like"/>
</dbReference>
<evidence type="ECO:0000256" key="10">
    <source>
        <dbReference type="RuleBase" id="RU003357"/>
    </source>
</evidence>
<dbReference type="PANTHER" id="PTHR30069:SF29">
    <property type="entry name" value="HEMOGLOBIN AND HEMOGLOBIN-HAPTOGLOBIN-BINDING PROTEIN 1-RELATED"/>
    <property type="match status" value="1"/>
</dbReference>
<feature type="domain" description="TonB-dependent receptor plug" evidence="12">
    <location>
        <begin position="121"/>
        <end position="254"/>
    </location>
</feature>
<keyword evidence="4" id="KW-0812">Transmembrane</keyword>
<dbReference type="OrthoDB" id="1151166at2"/>
<keyword evidence="3" id="KW-1134">Transmembrane beta strand</keyword>
<dbReference type="AlphaFoldDB" id="A0A3S1B4I6"/>
<keyword evidence="6 10" id="KW-0798">TonB box</keyword>
<evidence type="ECO:0000256" key="8">
    <source>
        <dbReference type="ARBA" id="ARBA00023170"/>
    </source>
</evidence>
<dbReference type="InterPro" id="IPR037066">
    <property type="entry name" value="Plug_dom_sf"/>
</dbReference>
<dbReference type="InterPro" id="IPR012910">
    <property type="entry name" value="Plug_dom"/>
</dbReference>
<dbReference type="InterPro" id="IPR036942">
    <property type="entry name" value="Beta-barrel_TonB_sf"/>
</dbReference>
<evidence type="ECO:0000259" key="11">
    <source>
        <dbReference type="Pfam" id="PF00593"/>
    </source>
</evidence>
<dbReference type="Gene3D" id="2.40.170.20">
    <property type="entry name" value="TonB-dependent receptor, beta-barrel domain"/>
    <property type="match status" value="1"/>
</dbReference>
<sequence length="916" mass="102680">MNRRIYLSVVCLLLSFIANAQQDPTILRGRVIDESRKPIVFASVWLEELELAAWTDTAGYFVFRANLEKATPLSLRISFVGKKTINRKVTPATFVNGQVFQMQDLSLTLDDVEVSARRLQASSNSSIIFGREAIEQLQAFSLAEILNQLPGKTATPPMLQNPQQITLRTQADGNYALANSLGTAIYIDGIRQSNDANMQNRSLSARGMSGSVLGSRSDGAFDVPFGGLDLRDIPVDNIESVEVVTGVASAQYGELTDGAIIINRQAGKTPYQLNTRINGGSTDVSLSKGFKLNNRLGALNISLGYLRSNKDPRDKIKSFDRVSLGMMWTTYLFKGVKNTFSFDYNTRLDDVKQDPDDDTEKMTYAKGRNLSITNRISIDVKSPFLRNISLNAGFSTGYQDTYSQWLLNGMPKGLADKDTTGIYEGRFIPGNYLAEERIIGKPVTFDGNLKMTASYRTGSIVHGLNYGMSMSVSANNGEGIVLQPDKPRWVGTGNQNVRPYNFDKLVPALVSYGFYAQDNFTMKVAGKRLVTGIGLRYDLQNGWGSIQPRINTRYILDKHWEVTLAYGVASKSPTLAHRYPAPAWLDIPLLSVYTGYENSSLFLVYTHKQETDNSRLKPSKSSQVELGVKYNNRFLNSSLFLYSKRNMNGFNSYSEFLPLTLPEYGYNYTPGQKPTYFPTGNYILYADVKRFVVTNGLRTENYGAEWILSTRKIPEINTSFTLSTAFSLSKYYNSNDRRMYMMDTAKIPKTGKALFGVYSREERQNWSLVSRISSDTHIPALGFVVSLAADIFWANERKVLGRGYRPTGYLDRMFRYHEIISFDPQNPDYGYLPPDPDAKEVNEDGVIITESMNSGQPLIYAIMSMRIAKEIKKKIRISISAYNVLNKRPSKFNEKTQKTDIYGSPLSVTAGISLKF</sequence>
<dbReference type="Pfam" id="PF00593">
    <property type="entry name" value="TonB_dep_Rec_b-barrel"/>
    <property type="match status" value="1"/>
</dbReference>
<dbReference type="GO" id="GO:0015344">
    <property type="term" value="F:siderophore uptake transmembrane transporter activity"/>
    <property type="evidence" value="ECO:0007669"/>
    <property type="project" value="TreeGrafter"/>
</dbReference>
<keyword evidence="2" id="KW-0813">Transport</keyword>
<evidence type="ECO:0000313" key="14">
    <source>
        <dbReference type="Proteomes" id="UP000281028"/>
    </source>
</evidence>
<keyword evidence="5" id="KW-0732">Signal</keyword>
<evidence type="ECO:0000256" key="9">
    <source>
        <dbReference type="ARBA" id="ARBA00023237"/>
    </source>
</evidence>
<dbReference type="SUPFAM" id="SSF49464">
    <property type="entry name" value="Carboxypeptidase regulatory domain-like"/>
    <property type="match status" value="1"/>
</dbReference>
<dbReference type="GO" id="GO:0009279">
    <property type="term" value="C:cell outer membrane"/>
    <property type="evidence" value="ECO:0007669"/>
    <property type="project" value="UniProtKB-SubCell"/>
</dbReference>
<feature type="domain" description="TonB-dependent receptor-like beta-barrel" evidence="11">
    <location>
        <begin position="335"/>
        <end position="706"/>
    </location>
</feature>
<proteinExistence type="inferred from homology"/>
<name>A0A3S1B4I6_9BACT</name>
<evidence type="ECO:0000256" key="1">
    <source>
        <dbReference type="ARBA" id="ARBA00004571"/>
    </source>
</evidence>
<keyword evidence="7 10" id="KW-0472">Membrane</keyword>
<evidence type="ECO:0000256" key="6">
    <source>
        <dbReference type="ARBA" id="ARBA00023077"/>
    </source>
</evidence>
<protein>
    <submittedName>
        <fullName evidence="13">TonB-dependent receptor</fullName>
    </submittedName>
</protein>
<evidence type="ECO:0000256" key="4">
    <source>
        <dbReference type="ARBA" id="ARBA00022692"/>
    </source>
</evidence>
<evidence type="ECO:0000256" key="2">
    <source>
        <dbReference type="ARBA" id="ARBA00022448"/>
    </source>
</evidence>
<dbReference type="PANTHER" id="PTHR30069">
    <property type="entry name" value="TONB-DEPENDENT OUTER MEMBRANE RECEPTOR"/>
    <property type="match status" value="1"/>
</dbReference>
<keyword evidence="14" id="KW-1185">Reference proteome</keyword>
<organism evidence="13 14">
    <name type="scientific">Chitinophaga solisilvae</name>
    <dbReference type="NCBI Taxonomy" id="1233460"/>
    <lineage>
        <taxon>Bacteria</taxon>
        <taxon>Pseudomonadati</taxon>
        <taxon>Bacteroidota</taxon>
        <taxon>Chitinophagia</taxon>
        <taxon>Chitinophagales</taxon>
        <taxon>Chitinophagaceae</taxon>
        <taxon>Chitinophaga</taxon>
    </lineage>
</organism>
<comment type="similarity">
    <text evidence="10">Belongs to the TonB-dependent receptor family.</text>
</comment>